<evidence type="ECO:0000256" key="6">
    <source>
        <dbReference type="ARBA" id="ARBA00023136"/>
    </source>
</evidence>
<evidence type="ECO:0000259" key="8">
    <source>
        <dbReference type="Pfam" id="PF09335"/>
    </source>
</evidence>
<reference evidence="9 10" key="1">
    <citation type="submission" date="2022-01" db="EMBL/GenBank/DDBJ databases">
        <title>Nocardioides sp. nov., an actinomycete isolated from mining soil.</title>
        <authorList>
            <person name="Liu L."/>
        </authorList>
    </citation>
    <scope>NUCLEOTIDE SEQUENCE [LARGE SCALE GENOMIC DNA]</scope>
    <source>
        <strain evidence="9 10">KLBMP 9356</strain>
    </source>
</reference>
<keyword evidence="6 7" id="KW-0472">Membrane</keyword>
<name>A0ABS9H8Z3_9ACTN</name>
<organism evidence="9 10">
    <name type="scientific">Nocardioides potassii</name>
    <dbReference type="NCBI Taxonomy" id="2911371"/>
    <lineage>
        <taxon>Bacteria</taxon>
        <taxon>Bacillati</taxon>
        <taxon>Actinomycetota</taxon>
        <taxon>Actinomycetes</taxon>
        <taxon>Propionibacteriales</taxon>
        <taxon>Nocardioidaceae</taxon>
        <taxon>Nocardioides</taxon>
    </lineage>
</organism>
<sequence>MTPLPLPPFPLPLVLGVQWLDPEWLLSQLGAGFFWVSLAIIVVECGLFFPFLPGDTLLVAVGLFLASDKLSVVPGPSLVDLAVSCALLVAAAIGGNVLGFEIGSKLGPVIYEHDGKVLRRDYFERTEAFFDKHGRKALVIGRFVPVVRTYITVVAGASKMKRPRFIAWSLVGALLWVLTITLTGYFVGDTFPWLARHIDYLILGLLLLTVIPAAIHWWRERATA</sequence>
<comment type="caution">
    <text evidence="9">The sequence shown here is derived from an EMBL/GenBank/DDBJ whole genome shotgun (WGS) entry which is preliminary data.</text>
</comment>
<evidence type="ECO:0000256" key="5">
    <source>
        <dbReference type="ARBA" id="ARBA00022989"/>
    </source>
</evidence>
<feature type="transmembrane region" description="Helical" evidence="7">
    <location>
        <begin position="33"/>
        <end position="66"/>
    </location>
</feature>
<dbReference type="InterPro" id="IPR032818">
    <property type="entry name" value="DedA-like"/>
</dbReference>
<dbReference type="InterPro" id="IPR032816">
    <property type="entry name" value="VTT_dom"/>
</dbReference>
<protein>
    <submittedName>
        <fullName evidence="9">VTT domain-containing protein</fullName>
    </submittedName>
</protein>
<proteinExistence type="inferred from homology"/>
<feature type="domain" description="VTT" evidence="8">
    <location>
        <begin position="52"/>
        <end position="185"/>
    </location>
</feature>
<evidence type="ECO:0000313" key="9">
    <source>
        <dbReference type="EMBL" id="MCF6376696.1"/>
    </source>
</evidence>
<dbReference type="PANTHER" id="PTHR30353:SF0">
    <property type="entry name" value="TRANSMEMBRANE PROTEIN"/>
    <property type="match status" value="1"/>
</dbReference>
<keyword evidence="10" id="KW-1185">Reference proteome</keyword>
<evidence type="ECO:0000256" key="3">
    <source>
        <dbReference type="ARBA" id="ARBA00022475"/>
    </source>
</evidence>
<feature type="transmembrane region" description="Helical" evidence="7">
    <location>
        <begin position="165"/>
        <end position="188"/>
    </location>
</feature>
<feature type="transmembrane region" description="Helical" evidence="7">
    <location>
        <begin position="200"/>
        <end position="218"/>
    </location>
</feature>
<evidence type="ECO:0000256" key="1">
    <source>
        <dbReference type="ARBA" id="ARBA00004651"/>
    </source>
</evidence>
<evidence type="ECO:0000256" key="2">
    <source>
        <dbReference type="ARBA" id="ARBA00010792"/>
    </source>
</evidence>
<keyword evidence="4 7" id="KW-0812">Transmembrane</keyword>
<comment type="subcellular location">
    <subcellularLocation>
        <location evidence="1 7">Cell membrane</location>
        <topology evidence="1 7">Multi-pass membrane protein</topology>
    </subcellularLocation>
</comment>
<keyword evidence="5 7" id="KW-1133">Transmembrane helix</keyword>
<evidence type="ECO:0000313" key="10">
    <source>
        <dbReference type="Proteomes" id="UP001201161"/>
    </source>
</evidence>
<feature type="transmembrane region" description="Helical" evidence="7">
    <location>
        <begin position="78"/>
        <end position="98"/>
    </location>
</feature>
<dbReference type="RefSeq" id="WP_236399145.1">
    <property type="nucleotide sequence ID" value="NZ_JAKJHZ010000003.1"/>
</dbReference>
<dbReference type="PANTHER" id="PTHR30353">
    <property type="entry name" value="INNER MEMBRANE PROTEIN DEDA-RELATED"/>
    <property type="match status" value="1"/>
</dbReference>
<dbReference type="EMBL" id="JAKJHZ010000003">
    <property type="protein sequence ID" value="MCF6376696.1"/>
    <property type="molecule type" value="Genomic_DNA"/>
</dbReference>
<keyword evidence="3 7" id="KW-1003">Cell membrane</keyword>
<gene>
    <name evidence="9" type="ORF">L2K70_03690</name>
</gene>
<evidence type="ECO:0000256" key="7">
    <source>
        <dbReference type="RuleBase" id="RU367016"/>
    </source>
</evidence>
<evidence type="ECO:0000256" key="4">
    <source>
        <dbReference type="ARBA" id="ARBA00022692"/>
    </source>
</evidence>
<accession>A0ABS9H8Z3</accession>
<comment type="similarity">
    <text evidence="2 7">Belongs to the DedA family.</text>
</comment>
<dbReference type="Proteomes" id="UP001201161">
    <property type="component" value="Unassembled WGS sequence"/>
</dbReference>
<dbReference type="Pfam" id="PF09335">
    <property type="entry name" value="VTT_dom"/>
    <property type="match status" value="1"/>
</dbReference>